<dbReference type="Proteomes" id="UP000192906">
    <property type="component" value="Unassembled WGS sequence"/>
</dbReference>
<keyword evidence="4" id="KW-0472">Membrane</keyword>
<feature type="domain" description="PAS" evidence="6">
    <location>
        <begin position="75"/>
        <end position="120"/>
    </location>
</feature>
<dbReference type="InterPro" id="IPR003594">
    <property type="entry name" value="HATPase_dom"/>
</dbReference>
<feature type="transmembrane region" description="Helical" evidence="4">
    <location>
        <begin position="6"/>
        <end position="27"/>
    </location>
</feature>
<dbReference type="InterPro" id="IPR005467">
    <property type="entry name" value="His_kinase_dom"/>
</dbReference>
<dbReference type="PANTHER" id="PTHR43065">
    <property type="entry name" value="SENSOR HISTIDINE KINASE"/>
    <property type="match status" value="1"/>
</dbReference>
<name>A0A1X7EA49_9BACT</name>
<evidence type="ECO:0000256" key="2">
    <source>
        <dbReference type="ARBA" id="ARBA00012438"/>
    </source>
</evidence>
<reference evidence="8" key="1">
    <citation type="submission" date="2017-04" db="EMBL/GenBank/DDBJ databases">
        <authorList>
            <person name="Varghese N."/>
            <person name="Submissions S."/>
        </authorList>
    </citation>
    <scope>NUCLEOTIDE SEQUENCE [LARGE SCALE GENOMIC DNA]</scope>
    <source>
        <strain evidence="8">K3S</strain>
    </source>
</reference>
<dbReference type="PROSITE" id="PS50109">
    <property type="entry name" value="HIS_KIN"/>
    <property type="match status" value="1"/>
</dbReference>
<keyword evidence="8" id="KW-1185">Reference proteome</keyword>
<dbReference type="SMART" id="SM00091">
    <property type="entry name" value="PAS"/>
    <property type="match status" value="1"/>
</dbReference>
<dbReference type="SUPFAM" id="SSF55785">
    <property type="entry name" value="PYP-like sensor domain (PAS domain)"/>
    <property type="match status" value="1"/>
</dbReference>
<dbReference type="EMBL" id="FWZU01000004">
    <property type="protein sequence ID" value="SMF30204.1"/>
    <property type="molecule type" value="Genomic_DNA"/>
</dbReference>
<feature type="transmembrane region" description="Helical" evidence="4">
    <location>
        <begin position="48"/>
        <end position="65"/>
    </location>
</feature>
<dbReference type="AlphaFoldDB" id="A0A1X7EA49"/>
<keyword evidence="4" id="KW-1133">Transmembrane helix</keyword>
<evidence type="ECO:0000256" key="4">
    <source>
        <dbReference type="SAM" id="Phobius"/>
    </source>
</evidence>
<evidence type="ECO:0000313" key="7">
    <source>
        <dbReference type="EMBL" id="SMF30204.1"/>
    </source>
</evidence>
<dbReference type="InterPro" id="IPR004358">
    <property type="entry name" value="Sig_transdc_His_kin-like_C"/>
</dbReference>
<dbReference type="OrthoDB" id="5409807at2"/>
<dbReference type="Pfam" id="PF02518">
    <property type="entry name" value="HATPase_c"/>
    <property type="match status" value="1"/>
</dbReference>
<evidence type="ECO:0000256" key="1">
    <source>
        <dbReference type="ARBA" id="ARBA00000085"/>
    </source>
</evidence>
<dbReference type="PRINTS" id="PR00344">
    <property type="entry name" value="BCTRLSENSOR"/>
</dbReference>
<feature type="domain" description="Histidine kinase" evidence="5">
    <location>
        <begin position="210"/>
        <end position="457"/>
    </location>
</feature>
<dbReference type="InterPro" id="IPR036890">
    <property type="entry name" value="HATPase_C_sf"/>
</dbReference>
<dbReference type="InterPro" id="IPR036097">
    <property type="entry name" value="HisK_dim/P_sf"/>
</dbReference>
<dbReference type="RefSeq" id="WP_085103273.1">
    <property type="nucleotide sequence ID" value="NZ_FWZU01000004.1"/>
</dbReference>
<dbReference type="PROSITE" id="PS50112">
    <property type="entry name" value="PAS"/>
    <property type="match status" value="1"/>
</dbReference>
<dbReference type="CDD" id="cd00082">
    <property type="entry name" value="HisKA"/>
    <property type="match status" value="1"/>
</dbReference>
<dbReference type="NCBIfam" id="TIGR00229">
    <property type="entry name" value="sensory_box"/>
    <property type="match status" value="1"/>
</dbReference>
<evidence type="ECO:0000313" key="8">
    <source>
        <dbReference type="Proteomes" id="UP000192906"/>
    </source>
</evidence>
<dbReference type="Gene3D" id="1.10.287.130">
    <property type="match status" value="1"/>
</dbReference>
<dbReference type="SUPFAM" id="SSF47384">
    <property type="entry name" value="Homodimeric domain of signal transducing histidine kinase"/>
    <property type="match status" value="1"/>
</dbReference>
<keyword evidence="3" id="KW-0597">Phosphoprotein</keyword>
<dbReference type="Pfam" id="PF00512">
    <property type="entry name" value="HisKA"/>
    <property type="match status" value="1"/>
</dbReference>
<dbReference type="InterPro" id="IPR035965">
    <property type="entry name" value="PAS-like_dom_sf"/>
</dbReference>
<evidence type="ECO:0000259" key="5">
    <source>
        <dbReference type="PROSITE" id="PS50109"/>
    </source>
</evidence>
<dbReference type="Gene3D" id="3.30.450.20">
    <property type="entry name" value="PAS domain"/>
    <property type="match status" value="1"/>
</dbReference>
<dbReference type="InterPro" id="IPR000014">
    <property type="entry name" value="PAS"/>
</dbReference>
<proteinExistence type="predicted"/>
<dbReference type="PANTHER" id="PTHR43065:SF42">
    <property type="entry name" value="TWO-COMPONENT SENSOR PPRA"/>
    <property type="match status" value="1"/>
</dbReference>
<comment type="catalytic activity">
    <reaction evidence="1">
        <text>ATP + protein L-histidine = ADP + protein N-phospho-L-histidine.</text>
        <dbReference type="EC" id="2.7.13.3"/>
    </reaction>
</comment>
<dbReference type="SMART" id="SM00387">
    <property type="entry name" value="HATPase_c"/>
    <property type="match status" value="1"/>
</dbReference>
<accession>A0A1X7EA49</accession>
<evidence type="ECO:0000259" key="6">
    <source>
        <dbReference type="PROSITE" id="PS50112"/>
    </source>
</evidence>
<evidence type="ECO:0000256" key="3">
    <source>
        <dbReference type="ARBA" id="ARBA00022553"/>
    </source>
</evidence>
<dbReference type="Pfam" id="PF13426">
    <property type="entry name" value="PAS_9"/>
    <property type="match status" value="1"/>
</dbReference>
<dbReference type="SUPFAM" id="SSF55874">
    <property type="entry name" value="ATPase domain of HSP90 chaperone/DNA topoisomerase II/histidine kinase"/>
    <property type="match status" value="1"/>
</dbReference>
<sequence length="464" mass="52345">MPKTKLSIIAIKIAVIYAAFGCLWILLSDKILLIFVHDANMISRIQTYKGWFYVLVTGILVYGLINRFIRSLQQSHTRYLRLLNNIADPIYLSNSQGKIIDANDSACEKLGYSRKELLTKKIDEIDTTTNLHEWTEFIRTADEDKSFCLESSHKRKDGSVFPSEICACIFDEDQDRYCLGVARDMSMRKKTQEILIQNEKMSSLGELAAGMAHEINNPLSAIMGASQNIYNRMFTDTKNNIATAKESSISLNDMRNYLNKRKVDRMLNSISVSGVRASKIVHSMLSFSRKSIKQLCVCEISKLLNETIELISSDYNLNREYDFKKIKVTRDYGEDLPQVCCLENEIQQVLLNVLKNATEAMTEKIYAEGSVPELILRLRPNGSAILIEIEDNGPGMTEEVRNKIFEPFYTLKGVGKGTGLGLSISYFIITELHHGEFSVTSEPNVGTKFTIKLPCAAENQCSAG</sequence>
<dbReference type="EC" id="2.7.13.3" evidence="2"/>
<gene>
    <name evidence="7" type="ORF">SAMN06295933_2819</name>
</gene>
<dbReference type="Gene3D" id="3.30.565.10">
    <property type="entry name" value="Histidine kinase-like ATPase, C-terminal domain"/>
    <property type="match status" value="1"/>
</dbReference>
<dbReference type="GO" id="GO:0000155">
    <property type="term" value="F:phosphorelay sensor kinase activity"/>
    <property type="evidence" value="ECO:0007669"/>
    <property type="project" value="InterPro"/>
</dbReference>
<dbReference type="SMART" id="SM00388">
    <property type="entry name" value="HisKA"/>
    <property type="match status" value="1"/>
</dbReference>
<protein>
    <recommendedName>
        <fullName evidence="2">histidine kinase</fullName>
        <ecNumber evidence="2">2.7.13.3</ecNumber>
    </recommendedName>
</protein>
<keyword evidence="4" id="KW-0812">Transmembrane</keyword>
<organism evidence="7 8">
    <name type="scientific">Desulfovibrio gilichinskyi</name>
    <dbReference type="NCBI Taxonomy" id="1519643"/>
    <lineage>
        <taxon>Bacteria</taxon>
        <taxon>Pseudomonadati</taxon>
        <taxon>Thermodesulfobacteriota</taxon>
        <taxon>Desulfovibrionia</taxon>
        <taxon>Desulfovibrionales</taxon>
        <taxon>Desulfovibrionaceae</taxon>
        <taxon>Desulfovibrio</taxon>
    </lineage>
</organism>
<dbReference type="STRING" id="1519643.SAMN06295933_2819"/>
<dbReference type="InterPro" id="IPR003661">
    <property type="entry name" value="HisK_dim/P_dom"/>
</dbReference>
<dbReference type="CDD" id="cd00130">
    <property type="entry name" value="PAS"/>
    <property type="match status" value="1"/>
</dbReference>